<proteinExistence type="predicted"/>
<protein>
    <recommendedName>
        <fullName evidence="3">SPOR domain-containing protein</fullName>
    </recommendedName>
</protein>
<feature type="region of interest" description="Disordered" evidence="1">
    <location>
        <begin position="189"/>
        <end position="232"/>
    </location>
</feature>
<dbReference type="InterPro" id="IPR052748">
    <property type="entry name" value="ISR_Activator"/>
</dbReference>
<feature type="signal peptide" evidence="2">
    <location>
        <begin position="1"/>
        <end position="20"/>
    </location>
</feature>
<dbReference type="Pfam" id="PF08238">
    <property type="entry name" value="Sel1"/>
    <property type="match status" value="3"/>
</dbReference>
<dbReference type="Gene3D" id="3.30.70.1070">
    <property type="entry name" value="Sporulation related repeat"/>
    <property type="match status" value="1"/>
</dbReference>
<feature type="chain" id="PRO_5016016960" description="SPOR domain-containing protein" evidence="2">
    <location>
        <begin position="21"/>
        <end position="303"/>
    </location>
</feature>
<evidence type="ECO:0000313" key="5">
    <source>
        <dbReference type="Proteomes" id="UP000248614"/>
    </source>
</evidence>
<dbReference type="InterPro" id="IPR011990">
    <property type="entry name" value="TPR-like_helical_dom_sf"/>
</dbReference>
<dbReference type="Proteomes" id="UP000248614">
    <property type="component" value="Unassembled WGS sequence"/>
</dbReference>
<feature type="compositionally biased region" description="Low complexity" evidence="1">
    <location>
        <begin position="221"/>
        <end position="231"/>
    </location>
</feature>
<evidence type="ECO:0000313" key="4">
    <source>
        <dbReference type="EMBL" id="PZO80158.1"/>
    </source>
</evidence>
<accession>A0A2W5BG99</accession>
<evidence type="ECO:0000256" key="1">
    <source>
        <dbReference type="SAM" id="MobiDB-lite"/>
    </source>
</evidence>
<dbReference type="PROSITE" id="PS51724">
    <property type="entry name" value="SPOR"/>
    <property type="match status" value="1"/>
</dbReference>
<keyword evidence="2" id="KW-0732">Signal</keyword>
<dbReference type="SUPFAM" id="SSF110997">
    <property type="entry name" value="Sporulation related repeat"/>
    <property type="match status" value="1"/>
</dbReference>
<name>A0A2W5BG99_9SPHN</name>
<dbReference type="EMBL" id="QFNF01000004">
    <property type="protein sequence ID" value="PZO80158.1"/>
    <property type="molecule type" value="Genomic_DNA"/>
</dbReference>
<dbReference type="SMART" id="SM00671">
    <property type="entry name" value="SEL1"/>
    <property type="match status" value="2"/>
</dbReference>
<dbReference type="Pfam" id="PF05036">
    <property type="entry name" value="SPOR"/>
    <property type="match status" value="1"/>
</dbReference>
<dbReference type="InterPro" id="IPR007730">
    <property type="entry name" value="SPOR-like_dom"/>
</dbReference>
<dbReference type="Gene3D" id="1.25.40.10">
    <property type="entry name" value="Tetratricopeptide repeat domain"/>
    <property type="match status" value="1"/>
</dbReference>
<dbReference type="GO" id="GO:0042834">
    <property type="term" value="F:peptidoglycan binding"/>
    <property type="evidence" value="ECO:0007669"/>
    <property type="project" value="InterPro"/>
</dbReference>
<dbReference type="InterPro" id="IPR036680">
    <property type="entry name" value="SPOR-like_sf"/>
</dbReference>
<organism evidence="4 5">
    <name type="scientific">Sphingomonas hengshuiensis</name>
    <dbReference type="NCBI Taxonomy" id="1609977"/>
    <lineage>
        <taxon>Bacteria</taxon>
        <taxon>Pseudomonadati</taxon>
        <taxon>Pseudomonadota</taxon>
        <taxon>Alphaproteobacteria</taxon>
        <taxon>Sphingomonadales</taxon>
        <taxon>Sphingomonadaceae</taxon>
        <taxon>Sphingomonas</taxon>
    </lineage>
</organism>
<dbReference type="PANTHER" id="PTHR45011">
    <property type="entry name" value="DAP3-BINDING CELL DEATH ENHANCER 1"/>
    <property type="match status" value="1"/>
</dbReference>
<dbReference type="PANTHER" id="PTHR45011:SF1">
    <property type="entry name" value="DAP3-BINDING CELL DEATH ENHANCER 1"/>
    <property type="match status" value="1"/>
</dbReference>
<comment type="caution">
    <text evidence="4">The sequence shown here is derived from an EMBL/GenBank/DDBJ whole genome shotgun (WGS) entry which is preliminary data.</text>
</comment>
<evidence type="ECO:0000256" key="2">
    <source>
        <dbReference type="SAM" id="SignalP"/>
    </source>
</evidence>
<gene>
    <name evidence="4" type="ORF">DI632_02825</name>
</gene>
<dbReference type="AlphaFoldDB" id="A0A2W5BG99"/>
<evidence type="ECO:0000259" key="3">
    <source>
        <dbReference type="PROSITE" id="PS51724"/>
    </source>
</evidence>
<dbReference type="SUPFAM" id="SSF81901">
    <property type="entry name" value="HCP-like"/>
    <property type="match status" value="1"/>
</dbReference>
<sequence>MRLVVGLALAGAISSTAATADVKAGVDAWARGDWATAVREWRGPATAGDADAQFNLAQAYKLGRGVPMDMAQAEQWYARAAQQGHRQAEDNYGLILFQNGKRADAVKWLEKSSQRGEARSQFVLGTMLFNGDAVAKDWRRAYALMTRASSAGLPQASSTLAQMDRYVPLPDRQAALAMARELERDAGRPALPAIPPAVATPRPVATAASATRPAPAPRPAPAQATRPAPVRDGGWRVQLGAFRDGDNARRLWSSLAGRFAGRQPHYEQAGGVTRLQVGPFASSAEASRACAAIRPTTCVPMKR</sequence>
<reference evidence="4 5" key="1">
    <citation type="submission" date="2017-08" db="EMBL/GenBank/DDBJ databases">
        <title>Infants hospitalized years apart are colonized by the same room-sourced microbial strains.</title>
        <authorList>
            <person name="Brooks B."/>
            <person name="Olm M.R."/>
            <person name="Firek B.A."/>
            <person name="Baker R."/>
            <person name="Thomas B.C."/>
            <person name="Morowitz M.J."/>
            <person name="Banfield J.F."/>
        </authorList>
    </citation>
    <scope>NUCLEOTIDE SEQUENCE [LARGE SCALE GENOMIC DNA]</scope>
    <source>
        <strain evidence="4">S2_018_000_R3_110</strain>
    </source>
</reference>
<dbReference type="InterPro" id="IPR006597">
    <property type="entry name" value="Sel1-like"/>
</dbReference>
<feature type="compositionally biased region" description="Low complexity" evidence="1">
    <location>
        <begin position="196"/>
        <end position="213"/>
    </location>
</feature>
<feature type="domain" description="SPOR" evidence="3">
    <location>
        <begin position="229"/>
        <end position="303"/>
    </location>
</feature>